<evidence type="ECO:0000313" key="2">
    <source>
        <dbReference type="EMBL" id="PON22672.1"/>
    </source>
</evidence>
<dbReference type="EMBL" id="JPDN02000035">
    <property type="protein sequence ID" value="PON22672.1"/>
    <property type="molecule type" value="Genomic_DNA"/>
</dbReference>
<feature type="compositionally biased region" description="Low complexity" evidence="1">
    <location>
        <begin position="7"/>
        <end position="36"/>
    </location>
</feature>
<feature type="compositionally biased region" description="Basic and acidic residues" evidence="1">
    <location>
        <begin position="420"/>
        <end position="430"/>
    </location>
</feature>
<dbReference type="Proteomes" id="UP000054821">
    <property type="component" value="Unassembled WGS sequence"/>
</dbReference>
<proteinExistence type="predicted"/>
<keyword evidence="3" id="KW-1185">Reference proteome</keyword>
<organism evidence="2 3">
    <name type="scientific">Trichoderma gamsii</name>
    <dbReference type="NCBI Taxonomy" id="398673"/>
    <lineage>
        <taxon>Eukaryota</taxon>
        <taxon>Fungi</taxon>
        <taxon>Dikarya</taxon>
        <taxon>Ascomycota</taxon>
        <taxon>Pezizomycotina</taxon>
        <taxon>Sordariomycetes</taxon>
        <taxon>Hypocreomycetidae</taxon>
        <taxon>Hypocreales</taxon>
        <taxon>Hypocreaceae</taxon>
        <taxon>Trichoderma</taxon>
    </lineage>
</organism>
<gene>
    <name evidence="2" type="ORF">TGAM01_v208358</name>
</gene>
<name>A0A2P4ZEF0_9HYPO</name>
<dbReference type="AlphaFoldDB" id="A0A2P4ZEF0"/>
<protein>
    <submittedName>
        <fullName evidence="2">Uncharacterized protein</fullName>
    </submittedName>
</protein>
<dbReference type="GeneID" id="29988427"/>
<accession>A0A2P4ZEF0</accession>
<evidence type="ECO:0000313" key="3">
    <source>
        <dbReference type="Proteomes" id="UP000054821"/>
    </source>
</evidence>
<sequence length="442" mass="49335">MTPINLSNSSSSSSSSTNNTNTNSTPSTAPTPSNSDSDTEVPLSIFGITRRHCREELYVSPIRWTGRHAELLHFSFHGPFPEPAAPPCAGITEAEYSEERSGTRHLKDFFDYYYKPVMREQGIWLLITTDACPLVIYEQPLTLSLGTSVVKNLHCMAFYLKESIIGHKVHKLPVAALVDQGRITELRKDYLGLSRCKKWSYWNRPMCCLYQKKWKKITPPNPLHDPFITALLIGLAQKKRRYLQEIGSPEEARTGKLYADIPSTLLDMFEQPKVAPPETPYIDIRITKVTYYPLATLRARLLELILPGNAAATAAAEAAASETAVWQALARKVASDARESVQHGTMAKETMAQNMTQDNMVATLAAPEASITQADVVQPIMNPAAMVQIQQAMEQAAMTQPMLDHAAIEAAYVNQNAQKRKFEDEHDGQPSHRWVPQHFSTP</sequence>
<comment type="caution">
    <text evidence="2">The sequence shown here is derived from an EMBL/GenBank/DDBJ whole genome shotgun (WGS) entry which is preliminary data.</text>
</comment>
<feature type="region of interest" description="Disordered" evidence="1">
    <location>
        <begin position="418"/>
        <end position="442"/>
    </location>
</feature>
<feature type="region of interest" description="Disordered" evidence="1">
    <location>
        <begin position="1"/>
        <end position="41"/>
    </location>
</feature>
<reference evidence="2 3" key="1">
    <citation type="journal article" date="2016" name="Genome Announc.">
        <title>Draft Whole-Genome Sequence of Trichoderma gamsii T6085, a Promising Biocontrol Agent of Fusarium Head Blight on Wheat.</title>
        <authorList>
            <person name="Baroncelli R."/>
            <person name="Zapparata A."/>
            <person name="Piaggeschi G."/>
            <person name="Sarrocco S."/>
            <person name="Vannacci G."/>
        </authorList>
    </citation>
    <scope>NUCLEOTIDE SEQUENCE [LARGE SCALE GENOMIC DNA]</scope>
    <source>
        <strain evidence="2 3">T6085</strain>
    </source>
</reference>
<evidence type="ECO:0000256" key="1">
    <source>
        <dbReference type="SAM" id="MobiDB-lite"/>
    </source>
</evidence>
<dbReference type="RefSeq" id="XP_018658390.1">
    <property type="nucleotide sequence ID" value="XM_018808344.1"/>
</dbReference>